<dbReference type="InterPro" id="IPR017896">
    <property type="entry name" value="4Fe4S_Fe-S-bd"/>
</dbReference>
<dbReference type="InterPro" id="IPR006963">
    <property type="entry name" value="Mopterin_OxRdtase_4Fe-4S_dom"/>
</dbReference>
<dbReference type="Gene3D" id="3.40.50.740">
    <property type="match status" value="1"/>
</dbReference>
<keyword evidence="1" id="KW-0479">Metal-binding</keyword>
<evidence type="ECO:0000259" key="4">
    <source>
        <dbReference type="PROSITE" id="PS51379"/>
    </source>
</evidence>
<evidence type="ECO:0000313" key="7">
    <source>
        <dbReference type="Proteomes" id="UP000664417"/>
    </source>
</evidence>
<dbReference type="Gene3D" id="3.40.228.10">
    <property type="entry name" value="Dimethylsulfoxide Reductase, domain 2"/>
    <property type="match status" value="1"/>
</dbReference>
<dbReference type="CDD" id="cd10551">
    <property type="entry name" value="PsrB"/>
    <property type="match status" value="1"/>
</dbReference>
<dbReference type="Proteomes" id="UP000664417">
    <property type="component" value="Unassembled WGS sequence"/>
</dbReference>
<accession>A0A8J7U5H3</accession>
<keyword evidence="3" id="KW-0411">Iron-sulfur</keyword>
<gene>
    <name evidence="6" type="ORF">J3U88_18350</name>
</gene>
<dbReference type="SUPFAM" id="SSF54862">
    <property type="entry name" value="4Fe-4S ferredoxins"/>
    <property type="match status" value="1"/>
</dbReference>
<dbReference type="AlphaFoldDB" id="A0A8J7U5H3"/>
<dbReference type="Gene3D" id="2.20.25.90">
    <property type="entry name" value="ADC-like domains"/>
    <property type="match status" value="1"/>
</dbReference>
<dbReference type="GO" id="GO:0016491">
    <property type="term" value="F:oxidoreductase activity"/>
    <property type="evidence" value="ECO:0007669"/>
    <property type="project" value="InterPro"/>
</dbReference>
<dbReference type="GO" id="GO:0046872">
    <property type="term" value="F:metal ion binding"/>
    <property type="evidence" value="ECO:0007669"/>
    <property type="project" value="UniProtKB-KW"/>
</dbReference>
<protein>
    <submittedName>
        <fullName evidence="6">4Fe-4S dicluster domain-containing protein</fullName>
    </submittedName>
</protein>
<dbReference type="SUPFAM" id="SSF53706">
    <property type="entry name" value="Formate dehydrogenase/DMSO reductase, domains 1-3"/>
    <property type="match status" value="1"/>
</dbReference>
<evidence type="ECO:0000313" key="6">
    <source>
        <dbReference type="EMBL" id="MBO1320443.1"/>
    </source>
</evidence>
<feature type="domain" description="4Fe-4S Mo/W bis-MGD-type" evidence="5">
    <location>
        <begin position="49"/>
        <end position="111"/>
    </location>
</feature>
<keyword evidence="7" id="KW-1185">Reference proteome</keyword>
<dbReference type="PROSITE" id="PS51669">
    <property type="entry name" value="4FE4S_MOW_BIS_MGD"/>
    <property type="match status" value="1"/>
</dbReference>
<dbReference type="SUPFAM" id="SSF50692">
    <property type="entry name" value="ADC-like"/>
    <property type="match status" value="1"/>
</dbReference>
<reference evidence="6" key="1">
    <citation type="submission" date="2021-03" db="EMBL/GenBank/DDBJ databases">
        <authorList>
            <person name="Wang G."/>
        </authorList>
    </citation>
    <scope>NUCLEOTIDE SEQUENCE</scope>
    <source>
        <strain evidence="6">KCTC 12899</strain>
    </source>
</reference>
<feature type="domain" description="4Fe-4S ferredoxin-type" evidence="4">
    <location>
        <begin position="790"/>
        <end position="820"/>
    </location>
</feature>
<organism evidence="6 7">
    <name type="scientific">Acanthopleuribacter pedis</name>
    <dbReference type="NCBI Taxonomy" id="442870"/>
    <lineage>
        <taxon>Bacteria</taxon>
        <taxon>Pseudomonadati</taxon>
        <taxon>Acidobacteriota</taxon>
        <taxon>Holophagae</taxon>
        <taxon>Acanthopleuribacterales</taxon>
        <taxon>Acanthopleuribacteraceae</taxon>
        <taxon>Acanthopleuribacter</taxon>
    </lineage>
</organism>
<proteinExistence type="predicted"/>
<dbReference type="PANTHER" id="PTHR42783">
    <property type="entry name" value="GLUTAMATE SYNTHASE [NADPH] SMALL CHAIN"/>
    <property type="match status" value="1"/>
</dbReference>
<dbReference type="EMBL" id="JAFREP010000017">
    <property type="protein sequence ID" value="MBO1320443.1"/>
    <property type="molecule type" value="Genomic_DNA"/>
</dbReference>
<name>A0A8J7U5H3_9BACT</name>
<feature type="domain" description="4Fe-4S ferredoxin-type" evidence="4">
    <location>
        <begin position="848"/>
        <end position="881"/>
    </location>
</feature>
<comment type="caution">
    <text evidence="6">The sequence shown here is derived from an EMBL/GenBank/DDBJ whole genome shotgun (WGS) entry which is preliminary data.</text>
</comment>
<dbReference type="GO" id="GO:0051536">
    <property type="term" value="F:iron-sulfur cluster binding"/>
    <property type="evidence" value="ECO:0007669"/>
    <property type="project" value="UniProtKB-KW"/>
</dbReference>
<evidence type="ECO:0000259" key="5">
    <source>
        <dbReference type="PROSITE" id="PS51669"/>
    </source>
</evidence>
<dbReference type="RefSeq" id="WP_207860398.1">
    <property type="nucleotide sequence ID" value="NZ_JAFREP010000017.1"/>
</dbReference>
<dbReference type="PROSITE" id="PS51379">
    <property type="entry name" value="4FE4S_FER_2"/>
    <property type="match status" value="2"/>
</dbReference>
<dbReference type="PROSITE" id="PS51257">
    <property type="entry name" value="PROKAR_LIPOPROTEIN"/>
    <property type="match status" value="1"/>
</dbReference>
<dbReference type="InterPro" id="IPR009010">
    <property type="entry name" value="Asp_de-COase-like_dom_sf"/>
</dbReference>
<keyword evidence="2" id="KW-0408">Iron</keyword>
<dbReference type="Gene3D" id="2.40.40.20">
    <property type="match status" value="1"/>
</dbReference>
<evidence type="ECO:0000256" key="2">
    <source>
        <dbReference type="ARBA" id="ARBA00023004"/>
    </source>
</evidence>
<evidence type="ECO:0000256" key="1">
    <source>
        <dbReference type="ARBA" id="ARBA00022723"/>
    </source>
</evidence>
<dbReference type="Pfam" id="PF13247">
    <property type="entry name" value="Fer4_11"/>
    <property type="match status" value="1"/>
</dbReference>
<dbReference type="Gene3D" id="3.30.70.20">
    <property type="match status" value="2"/>
</dbReference>
<dbReference type="PANTHER" id="PTHR42783:SF3">
    <property type="entry name" value="GLUTAMATE SYNTHASE [NADPH] SMALL CHAIN-RELATED"/>
    <property type="match status" value="1"/>
</dbReference>
<sequence length="1025" mass="112475">MAKKIKRRDFLGLMGLGGVAAATLSCDYQPTDYEEGFDEVWKPWVEPVDGEIPYVPRFYATSLPELGSLGLHIKSINGRANKTEGNPDHPVNMGTLSARQQTVIQNLYSPDRVRKPLLDGKAITRAKTQEVLKEKLSGAKGRNVSVLAGDLSGATQDFWTQFVAAMGTGKLVRYTAFTDSYWATASEKVFGRAEVPYINLAGTDFVLSLGARFLDSWGDHTAHARNWANMKKIEDFNRGKHVQIETRTSSTGAMADTRLHCKPGSESVILLALLKEVAAKSTKLSAEDQAAIAGLVSGADMGAAAGASGLTAADLQKVAEELLAAGSAVVLPAENTVLGDQSLQHHAAVLLLNKALGGIGKHFNYAASKPATRTVHHGDISDLVQDLNGGNVDVLIVLGNPNPAFNTPGSLKFAEAMKKATFSVAFAASNDETTTLANLVVPNHHGLEAWGEVNTYEGLNQLQQPTMRPRWDMAQAEDHIIGLMKELAPDTYAQESFREYVQASFTARFGAEAADAGKFWRDCLRKGGIFAMAEAGEDLPVAANMDAGFFGAVAAMNVAGPALIVMESPRFGDGSAATSGWMQELPEAMTGVTWDSFLEISHQTAKDNNLKYGQEVEFTVNGATVAMPVITSQTMPDGVVYMETGQGRTVASETFVRGANAFSLFGGGVNAAGVFAFAPTKVSLKATGNQTKVATYHIPGLGDQLYTPMSDSPYFHEEDGKQDHRFVRDLFQTVSLKTLSEGGPKYVPHYAPYDKKLPFVKHQDKDFYDDRGNDPIYWGREEKFYEPYKWEMVVDLDTCNGCGSCVTACYAENNLPVVGKDQVAKGREMAWMRIDRFLNVKKDKQGHQKVEVNFMPMMCQQCGNAPCESVCPSLATYHNKEGLNAMVYNRCVGTRYCANNCSYKVRRFNWFSFEWDEDARWYTNPTVSVRHKGVMEKCTFCSQRIRDARNKAKDEGRLVQDGDFQTACQQVCPSKCISFGNYMDQQSEVYKLAHDQRAYRALDSHIKTKPGVSYLRRTVFDQGHA</sequence>
<dbReference type="Gene3D" id="3.30.2070.10">
    <property type="entry name" value="Formate dehydrogenase/DMSO reductase"/>
    <property type="match status" value="1"/>
</dbReference>
<evidence type="ECO:0000256" key="3">
    <source>
        <dbReference type="ARBA" id="ARBA00023014"/>
    </source>
</evidence>